<feature type="region of interest" description="Disordered" evidence="1">
    <location>
        <begin position="1"/>
        <end position="28"/>
    </location>
</feature>
<dbReference type="EMBL" id="JAINUG010000006">
    <property type="protein sequence ID" value="KAJ8416519.1"/>
    <property type="molecule type" value="Genomic_DNA"/>
</dbReference>
<dbReference type="AlphaFoldDB" id="A0AAD7X209"/>
<name>A0AAD7X209_9TELE</name>
<protein>
    <submittedName>
        <fullName evidence="2">Uncharacterized protein</fullName>
    </submittedName>
</protein>
<keyword evidence="3" id="KW-1185">Reference proteome</keyword>
<proteinExistence type="predicted"/>
<gene>
    <name evidence="2" type="ORF">AAFF_G00358070</name>
</gene>
<evidence type="ECO:0000256" key="1">
    <source>
        <dbReference type="SAM" id="MobiDB-lite"/>
    </source>
</evidence>
<evidence type="ECO:0000313" key="3">
    <source>
        <dbReference type="Proteomes" id="UP001221898"/>
    </source>
</evidence>
<accession>A0AAD7X209</accession>
<comment type="caution">
    <text evidence="2">The sequence shown here is derived from an EMBL/GenBank/DDBJ whole genome shotgun (WGS) entry which is preliminary data.</text>
</comment>
<sequence length="115" mass="12690">MCHREVCLRPPPGAPGESLGERGLSDSPAVSAAGCARGRYGARKWCRTTSRPRLGMRTLYTTSPSRDRTDIHIAGIRVKDEWPVCVRVHQHRSRDEGGLKDVKSLGSGVVPDVRW</sequence>
<dbReference type="Proteomes" id="UP001221898">
    <property type="component" value="Unassembled WGS sequence"/>
</dbReference>
<evidence type="ECO:0000313" key="2">
    <source>
        <dbReference type="EMBL" id="KAJ8416519.1"/>
    </source>
</evidence>
<reference evidence="2" key="1">
    <citation type="journal article" date="2023" name="Science">
        <title>Genome structures resolve the early diversification of teleost fishes.</title>
        <authorList>
            <person name="Parey E."/>
            <person name="Louis A."/>
            <person name="Montfort J."/>
            <person name="Bouchez O."/>
            <person name="Roques C."/>
            <person name="Iampietro C."/>
            <person name="Lluch J."/>
            <person name="Castinel A."/>
            <person name="Donnadieu C."/>
            <person name="Desvignes T."/>
            <person name="Floi Bucao C."/>
            <person name="Jouanno E."/>
            <person name="Wen M."/>
            <person name="Mejri S."/>
            <person name="Dirks R."/>
            <person name="Jansen H."/>
            <person name="Henkel C."/>
            <person name="Chen W.J."/>
            <person name="Zahm M."/>
            <person name="Cabau C."/>
            <person name="Klopp C."/>
            <person name="Thompson A.W."/>
            <person name="Robinson-Rechavi M."/>
            <person name="Braasch I."/>
            <person name="Lecointre G."/>
            <person name="Bobe J."/>
            <person name="Postlethwait J.H."/>
            <person name="Berthelot C."/>
            <person name="Roest Crollius H."/>
            <person name="Guiguen Y."/>
        </authorList>
    </citation>
    <scope>NUCLEOTIDE SEQUENCE</scope>
    <source>
        <strain evidence="2">NC1722</strain>
    </source>
</reference>
<organism evidence="2 3">
    <name type="scientific">Aldrovandia affinis</name>
    <dbReference type="NCBI Taxonomy" id="143900"/>
    <lineage>
        <taxon>Eukaryota</taxon>
        <taxon>Metazoa</taxon>
        <taxon>Chordata</taxon>
        <taxon>Craniata</taxon>
        <taxon>Vertebrata</taxon>
        <taxon>Euteleostomi</taxon>
        <taxon>Actinopterygii</taxon>
        <taxon>Neopterygii</taxon>
        <taxon>Teleostei</taxon>
        <taxon>Notacanthiformes</taxon>
        <taxon>Halosauridae</taxon>
        <taxon>Aldrovandia</taxon>
    </lineage>
</organism>